<reference evidence="3" key="1">
    <citation type="journal article" date="2019" name="Int. J. Syst. Evol. Microbiol.">
        <title>The Global Catalogue of Microorganisms (GCM) 10K type strain sequencing project: providing services to taxonomists for standard genome sequencing and annotation.</title>
        <authorList>
            <consortium name="The Broad Institute Genomics Platform"/>
            <consortium name="The Broad Institute Genome Sequencing Center for Infectious Disease"/>
            <person name="Wu L."/>
            <person name="Ma J."/>
        </authorList>
    </citation>
    <scope>NUCLEOTIDE SEQUENCE [LARGE SCALE GENOMIC DNA]</scope>
    <source>
        <strain evidence="3">JCM 13929</strain>
    </source>
</reference>
<feature type="compositionally biased region" description="Basic and acidic residues" evidence="1">
    <location>
        <begin position="19"/>
        <end position="30"/>
    </location>
</feature>
<name>A0ABP4SN12_9ACTN</name>
<protein>
    <submittedName>
        <fullName evidence="2">Uncharacterized protein</fullName>
    </submittedName>
</protein>
<evidence type="ECO:0000313" key="2">
    <source>
        <dbReference type="EMBL" id="GAA1672126.1"/>
    </source>
</evidence>
<organism evidence="2 3">
    <name type="scientific">Nonomuraea maheshkhaliensis</name>
    <dbReference type="NCBI Taxonomy" id="419590"/>
    <lineage>
        <taxon>Bacteria</taxon>
        <taxon>Bacillati</taxon>
        <taxon>Actinomycetota</taxon>
        <taxon>Actinomycetes</taxon>
        <taxon>Streptosporangiales</taxon>
        <taxon>Streptosporangiaceae</taxon>
        <taxon>Nonomuraea</taxon>
    </lineage>
</organism>
<dbReference type="Proteomes" id="UP001500064">
    <property type="component" value="Unassembled WGS sequence"/>
</dbReference>
<proteinExistence type="predicted"/>
<evidence type="ECO:0000313" key="3">
    <source>
        <dbReference type="Proteomes" id="UP001500064"/>
    </source>
</evidence>
<dbReference type="EMBL" id="BAAAMU010000091">
    <property type="protein sequence ID" value="GAA1672126.1"/>
    <property type="molecule type" value="Genomic_DNA"/>
</dbReference>
<feature type="region of interest" description="Disordered" evidence="1">
    <location>
        <begin position="1"/>
        <end position="56"/>
    </location>
</feature>
<comment type="caution">
    <text evidence="2">The sequence shown here is derived from an EMBL/GenBank/DDBJ whole genome shotgun (WGS) entry which is preliminary data.</text>
</comment>
<gene>
    <name evidence="2" type="ORF">GCM10009733_081640</name>
</gene>
<evidence type="ECO:0000256" key="1">
    <source>
        <dbReference type="SAM" id="MobiDB-lite"/>
    </source>
</evidence>
<sequence length="56" mass="6072">MTKANGFSAAGTTDLTPDLSDKASDIEDARGNLPMPYAHMNRRVDQAKRKVGSHAR</sequence>
<keyword evidence="3" id="KW-1185">Reference proteome</keyword>
<accession>A0ABP4SN12</accession>